<feature type="region of interest" description="Disordered" evidence="1">
    <location>
        <begin position="91"/>
        <end position="111"/>
    </location>
</feature>
<dbReference type="Proteomes" id="UP000295083">
    <property type="component" value="Unassembled WGS sequence"/>
</dbReference>
<feature type="region of interest" description="Disordered" evidence="1">
    <location>
        <begin position="16"/>
        <end position="55"/>
    </location>
</feature>
<dbReference type="EMBL" id="QAPG01000136">
    <property type="protein sequence ID" value="TDZ30317.1"/>
    <property type="molecule type" value="Genomic_DNA"/>
</dbReference>
<protein>
    <submittedName>
        <fullName evidence="2">Uncharacterized protein</fullName>
    </submittedName>
</protein>
<gene>
    <name evidence="2" type="ORF">C8035_v002706</name>
</gene>
<sequence>MRLECLVISKYALTSPKKQKETPTHTAEGVNTDSDTPGAGLSITATTSQQLHGRRPPLVQKAIAQPRDNMALGLETGVLGERALWEALCSAHGSGDGRTDSRREEGGKRLTIPSRRGGRAVLLYAQTLSNEGYGFRGP</sequence>
<organism evidence="2 3">
    <name type="scientific">Colletotrichum spinosum</name>
    <dbReference type="NCBI Taxonomy" id="1347390"/>
    <lineage>
        <taxon>Eukaryota</taxon>
        <taxon>Fungi</taxon>
        <taxon>Dikarya</taxon>
        <taxon>Ascomycota</taxon>
        <taxon>Pezizomycotina</taxon>
        <taxon>Sordariomycetes</taxon>
        <taxon>Hypocreomycetidae</taxon>
        <taxon>Glomerellales</taxon>
        <taxon>Glomerellaceae</taxon>
        <taxon>Colletotrichum</taxon>
        <taxon>Colletotrichum orbiculare species complex</taxon>
    </lineage>
</organism>
<accession>A0A4R8PWP5</accession>
<evidence type="ECO:0000256" key="1">
    <source>
        <dbReference type="SAM" id="MobiDB-lite"/>
    </source>
</evidence>
<keyword evidence="3" id="KW-1185">Reference proteome</keyword>
<evidence type="ECO:0000313" key="2">
    <source>
        <dbReference type="EMBL" id="TDZ30317.1"/>
    </source>
</evidence>
<name>A0A4R8PWP5_9PEZI</name>
<evidence type="ECO:0000313" key="3">
    <source>
        <dbReference type="Proteomes" id="UP000295083"/>
    </source>
</evidence>
<comment type="caution">
    <text evidence="2">The sequence shown here is derived from an EMBL/GenBank/DDBJ whole genome shotgun (WGS) entry which is preliminary data.</text>
</comment>
<proteinExistence type="predicted"/>
<reference evidence="2 3" key="1">
    <citation type="submission" date="2018-11" db="EMBL/GenBank/DDBJ databases">
        <title>Genome sequence and assembly of Colletotrichum spinosum.</title>
        <authorList>
            <person name="Gan P."/>
            <person name="Shirasu K."/>
        </authorList>
    </citation>
    <scope>NUCLEOTIDE SEQUENCE [LARGE SCALE GENOMIC DNA]</scope>
    <source>
        <strain evidence="2 3">CBS 515.97</strain>
    </source>
</reference>
<feature type="compositionally biased region" description="Basic and acidic residues" evidence="1">
    <location>
        <begin position="95"/>
        <end position="108"/>
    </location>
</feature>
<dbReference type="AlphaFoldDB" id="A0A4R8PWP5"/>